<evidence type="ECO:0000259" key="2">
    <source>
        <dbReference type="Pfam" id="PF07790"/>
    </source>
</evidence>
<dbReference type="OrthoDB" id="383122at2157"/>
<feature type="transmembrane region" description="Helical" evidence="1">
    <location>
        <begin position="20"/>
        <end position="46"/>
    </location>
</feature>
<dbReference type="RefSeq" id="WP_170092671.1">
    <property type="nucleotide sequence ID" value="NZ_WOYG01000001.1"/>
</dbReference>
<keyword evidence="1" id="KW-0472">Membrane</keyword>
<dbReference type="Proteomes" id="UP000608662">
    <property type="component" value="Unassembled WGS sequence"/>
</dbReference>
<dbReference type="AlphaFoldDB" id="A0A847U7Y8"/>
<dbReference type="Pfam" id="PF07790">
    <property type="entry name" value="Pilin_N"/>
    <property type="match status" value="1"/>
</dbReference>
<name>A0A847U7Y8_9EURY</name>
<accession>A0A847U7Y8</accession>
<sequence length="154" mass="15578">MGVRESWNELGTGGKILVGLAVGVVLLAVLLVVLVVLAAVLASFVLGVGGDTAQTAPAASFEFDYDDSTTTTTIRHEAGDSIPASQLRVVVAGQSVGWADGGGAASGDDGEVIDGDSITVDTQPGDRIRVVYEGPDTSSTLAAHEIHEVTVTAS</sequence>
<reference evidence="3" key="1">
    <citation type="submission" date="2019-12" db="EMBL/GenBank/DDBJ databases">
        <title>Whole-genome sequence of Halomicrobium mukohataei pws1.</title>
        <authorList>
            <person name="Verma D.K."/>
            <person name="Gopal K."/>
            <person name="Prasad E.S."/>
        </authorList>
    </citation>
    <scope>NUCLEOTIDE SEQUENCE</scope>
    <source>
        <strain evidence="3">Pws1</strain>
    </source>
</reference>
<proteinExistence type="predicted"/>
<gene>
    <name evidence="3" type="ORF">GOC74_01870</name>
</gene>
<organism evidence="3 4">
    <name type="scientific">Halomicrobium mukohataei</name>
    <dbReference type="NCBI Taxonomy" id="57705"/>
    <lineage>
        <taxon>Archaea</taxon>
        <taxon>Methanobacteriati</taxon>
        <taxon>Methanobacteriota</taxon>
        <taxon>Stenosarchaea group</taxon>
        <taxon>Halobacteria</taxon>
        <taxon>Halobacteriales</taxon>
        <taxon>Haloarculaceae</taxon>
        <taxon>Halomicrobium</taxon>
    </lineage>
</organism>
<protein>
    <submittedName>
        <fullName evidence="3">Type IV pilin</fullName>
    </submittedName>
</protein>
<keyword evidence="1" id="KW-0812">Transmembrane</keyword>
<evidence type="ECO:0000256" key="1">
    <source>
        <dbReference type="SAM" id="Phobius"/>
    </source>
</evidence>
<evidence type="ECO:0000313" key="3">
    <source>
        <dbReference type="EMBL" id="NLV08686.1"/>
    </source>
</evidence>
<keyword evidence="1" id="KW-1133">Transmembrane helix</keyword>
<dbReference type="EMBL" id="WOYG01000001">
    <property type="protein sequence ID" value="NLV08686.1"/>
    <property type="molecule type" value="Genomic_DNA"/>
</dbReference>
<dbReference type="InterPro" id="IPR012859">
    <property type="entry name" value="Pilin_N_archaeal"/>
</dbReference>
<feature type="domain" description="Archaeal Type IV pilin N-terminal" evidence="2">
    <location>
        <begin position="22"/>
        <end position="94"/>
    </location>
</feature>
<comment type="caution">
    <text evidence="3">The sequence shown here is derived from an EMBL/GenBank/DDBJ whole genome shotgun (WGS) entry which is preliminary data.</text>
</comment>
<evidence type="ECO:0000313" key="4">
    <source>
        <dbReference type="Proteomes" id="UP000608662"/>
    </source>
</evidence>